<evidence type="ECO:0000313" key="3">
    <source>
        <dbReference type="Proteomes" id="UP000824755"/>
    </source>
</evidence>
<dbReference type="InterPro" id="IPR014914">
    <property type="entry name" value="RES_dom"/>
</dbReference>
<dbReference type="SMART" id="SM00953">
    <property type="entry name" value="RES"/>
    <property type="match status" value="1"/>
</dbReference>
<feature type="domain" description="RES" evidence="1">
    <location>
        <begin position="15"/>
        <end position="140"/>
    </location>
</feature>
<dbReference type="RefSeq" id="WP_220379034.1">
    <property type="nucleotide sequence ID" value="NZ_CP080544.1"/>
</dbReference>
<dbReference type="Proteomes" id="UP000824755">
    <property type="component" value="Chromosome"/>
</dbReference>
<gene>
    <name evidence="2" type="ORF">H8L67_06400</name>
</gene>
<name>A0ABX8WMB8_9GAMM</name>
<evidence type="ECO:0000313" key="2">
    <source>
        <dbReference type="EMBL" id="QYR52247.1"/>
    </source>
</evidence>
<evidence type="ECO:0000259" key="1">
    <source>
        <dbReference type="SMART" id="SM00953"/>
    </source>
</evidence>
<reference evidence="2 3" key="1">
    <citation type="submission" date="2021-08" db="EMBL/GenBank/DDBJ databases">
        <title>Lysobacter sp. strain CJ11 Genome sequencing and assembly.</title>
        <authorList>
            <person name="Kim I."/>
        </authorList>
    </citation>
    <scope>NUCLEOTIDE SEQUENCE [LARGE SCALE GENOMIC DNA]</scope>
    <source>
        <strain evidence="2 3">CJ11</strain>
    </source>
</reference>
<protein>
    <submittedName>
        <fullName evidence="2">RES family NAD+ phosphorylase</fullName>
    </submittedName>
</protein>
<dbReference type="EMBL" id="CP080544">
    <property type="protein sequence ID" value="QYR52247.1"/>
    <property type="molecule type" value="Genomic_DNA"/>
</dbReference>
<dbReference type="Pfam" id="PF08808">
    <property type="entry name" value="RES"/>
    <property type="match status" value="1"/>
</dbReference>
<sequence length="152" mass="16913">MRVYRICKAIYVPVALQGQGAAMVPGRWNSAGVRMAYTAASVSLAMLEMLVHMNRDVVPDGLRLLTFELPPDSVKELVKKDWPKGWDRLPYADAVRAAGDRFIADGNDLALRVPSAIAKYESNILINPAHEKIGKIKLILDEALPLDRRLFD</sequence>
<keyword evidence="3" id="KW-1185">Reference proteome</keyword>
<organism evidence="2 3">
    <name type="scientific">Lysobacter soyae</name>
    <dbReference type="NCBI Taxonomy" id="2764185"/>
    <lineage>
        <taxon>Bacteria</taxon>
        <taxon>Pseudomonadati</taxon>
        <taxon>Pseudomonadota</taxon>
        <taxon>Gammaproteobacteria</taxon>
        <taxon>Lysobacterales</taxon>
        <taxon>Lysobacteraceae</taxon>
        <taxon>Lysobacter</taxon>
    </lineage>
</organism>
<accession>A0ABX8WMB8</accession>
<proteinExistence type="predicted"/>